<proteinExistence type="predicted"/>
<comment type="caution">
    <text evidence="1">The sequence shown here is derived from an EMBL/GenBank/DDBJ whole genome shotgun (WGS) entry which is preliminary data.</text>
</comment>
<organism evidence="1 2">
    <name type="scientific">Pyrrhoderma noxium</name>
    <dbReference type="NCBI Taxonomy" id="2282107"/>
    <lineage>
        <taxon>Eukaryota</taxon>
        <taxon>Fungi</taxon>
        <taxon>Dikarya</taxon>
        <taxon>Basidiomycota</taxon>
        <taxon>Agaricomycotina</taxon>
        <taxon>Agaricomycetes</taxon>
        <taxon>Hymenochaetales</taxon>
        <taxon>Hymenochaetaceae</taxon>
        <taxon>Pyrrhoderma</taxon>
    </lineage>
</organism>
<name>A0A286UT71_9AGAM</name>
<keyword evidence="2" id="KW-1185">Reference proteome</keyword>
<accession>A0A286UT71</accession>
<gene>
    <name evidence="1" type="ORF">PNOK_0276000</name>
</gene>
<dbReference type="Proteomes" id="UP000217199">
    <property type="component" value="Unassembled WGS sequence"/>
</dbReference>
<dbReference type="EMBL" id="NBII01000002">
    <property type="protein sequence ID" value="PAV22803.1"/>
    <property type="molecule type" value="Genomic_DNA"/>
</dbReference>
<evidence type="ECO:0000313" key="2">
    <source>
        <dbReference type="Proteomes" id="UP000217199"/>
    </source>
</evidence>
<evidence type="ECO:0000313" key="1">
    <source>
        <dbReference type="EMBL" id="PAV22803.1"/>
    </source>
</evidence>
<reference evidence="1 2" key="1">
    <citation type="journal article" date="2017" name="Mol. Ecol.">
        <title>Comparative and population genomic landscape of Phellinus noxius: A hypervariable fungus causing root rot in trees.</title>
        <authorList>
            <person name="Chung C.L."/>
            <person name="Lee T.J."/>
            <person name="Akiba M."/>
            <person name="Lee H.H."/>
            <person name="Kuo T.H."/>
            <person name="Liu D."/>
            <person name="Ke H.M."/>
            <person name="Yokoi T."/>
            <person name="Roa M.B."/>
            <person name="Lu M.J."/>
            <person name="Chang Y.Y."/>
            <person name="Ann P.J."/>
            <person name="Tsai J.N."/>
            <person name="Chen C.Y."/>
            <person name="Tzean S.S."/>
            <person name="Ota Y."/>
            <person name="Hattori T."/>
            <person name="Sahashi N."/>
            <person name="Liou R.F."/>
            <person name="Kikuchi T."/>
            <person name="Tsai I.J."/>
        </authorList>
    </citation>
    <scope>NUCLEOTIDE SEQUENCE [LARGE SCALE GENOMIC DNA]</scope>
    <source>
        <strain evidence="1 2">FFPRI411160</strain>
    </source>
</reference>
<dbReference type="AlphaFoldDB" id="A0A286UT71"/>
<dbReference type="InParanoid" id="A0A286UT71"/>
<sequence length="67" mass="7470">MMWQDGWPTAFWTLGGGCACMRPLGMRLDQWRIRPAGVPHIRGMRELTVGARCIGIWGSKRISAIGV</sequence>
<protein>
    <submittedName>
        <fullName evidence="1">Uncharacterized protein</fullName>
    </submittedName>
</protein>